<accession>A0A840STK0</accession>
<keyword evidence="4" id="KW-1185">Reference proteome</keyword>
<dbReference type="CDD" id="cd06911">
    <property type="entry name" value="VirB9_CagX_TrbG"/>
    <property type="match status" value="1"/>
</dbReference>
<dbReference type="Gene3D" id="2.60.40.2500">
    <property type="match status" value="1"/>
</dbReference>
<evidence type="ECO:0000313" key="3">
    <source>
        <dbReference type="EMBL" id="MBB5224504.1"/>
    </source>
</evidence>
<dbReference type="EMBL" id="JACHFM010000008">
    <property type="protein sequence ID" value="MBB5224504.1"/>
    <property type="molecule type" value="Genomic_DNA"/>
</dbReference>
<evidence type="ECO:0000313" key="4">
    <source>
        <dbReference type="Proteomes" id="UP000549457"/>
    </source>
</evidence>
<dbReference type="Pfam" id="PF03524">
    <property type="entry name" value="CagX"/>
    <property type="match status" value="1"/>
</dbReference>
<dbReference type="InterPro" id="IPR038161">
    <property type="entry name" value="VirB9/CagX/TrbG_C_sf"/>
</dbReference>
<gene>
    <name evidence="3" type="ORF">HNP73_004475</name>
</gene>
<comment type="caution">
    <text evidence="3">The sequence shown here is derived from an EMBL/GenBank/DDBJ whole genome shotgun (WGS) entry which is preliminary data.</text>
</comment>
<organism evidence="3 4">
    <name type="scientific">Amaricoccus macauensis</name>
    <dbReference type="NCBI Taxonomy" id="57001"/>
    <lineage>
        <taxon>Bacteria</taxon>
        <taxon>Pseudomonadati</taxon>
        <taxon>Pseudomonadota</taxon>
        <taxon>Alphaproteobacteria</taxon>
        <taxon>Rhodobacterales</taxon>
        <taxon>Paracoccaceae</taxon>
        <taxon>Amaricoccus</taxon>
    </lineage>
</organism>
<evidence type="ECO:0000256" key="1">
    <source>
        <dbReference type="ARBA" id="ARBA00006135"/>
    </source>
</evidence>
<dbReference type="InterPro" id="IPR010258">
    <property type="entry name" value="Conjugal_tfr_TrbG/VirB9/CagX"/>
</dbReference>
<proteinExistence type="inferred from homology"/>
<sequence>MTVYTSQNTYTFELRAVPIPAGSSTLSYRIGFRYPERERAKVASRQVEQARPRDPNYYVAGAATKFRPVAVYDDGRRTTFEFPRDAPRPAIFRVDEQGRESIINVRETETGAVVMGTSDRWTLRIGEEELCVAHGRVIKTVPGGRRAKALRSGYLVATSQPASAIPGLPK</sequence>
<protein>
    <submittedName>
        <fullName evidence="3">Type IV secretory pathway VirB9-like protein</fullName>
    </submittedName>
</protein>
<comment type="similarity">
    <text evidence="1">Belongs to the TrbG/VirB9 family.</text>
</comment>
<dbReference type="Proteomes" id="UP000549457">
    <property type="component" value="Unassembled WGS sequence"/>
</dbReference>
<dbReference type="RefSeq" id="WP_184155300.1">
    <property type="nucleotide sequence ID" value="NZ_JACHFM010000008.1"/>
</dbReference>
<dbReference type="InterPro" id="IPR033645">
    <property type="entry name" value="VirB9/CagX/TrbG_C"/>
</dbReference>
<evidence type="ECO:0000256" key="2">
    <source>
        <dbReference type="ARBA" id="ARBA00022729"/>
    </source>
</evidence>
<keyword evidence="2" id="KW-0732">Signal</keyword>
<reference evidence="3 4" key="1">
    <citation type="submission" date="2020-08" db="EMBL/GenBank/DDBJ databases">
        <title>Genomic Encyclopedia of Type Strains, Phase IV (KMG-IV): sequencing the most valuable type-strain genomes for metagenomic binning, comparative biology and taxonomic classification.</title>
        <authorList>
            <person name="Goeker M."/>
        </authorList>
    </citation>
    <scope>NUCLEOTIDE SEQUENCE [LARGE SCALE GENOMIC DNA]</scope>
    <source>
        <strain evidence="3 4">DSM 101730</strain>
    </source>
</reference>
<dbReference type="AlphaFoldDB" id="A0A840STK0"/>
<name>A0A840STK0_9RHOB</name>